<dbReference type="AlphaFoldDB" id="A0A8J5GMV4"/>
<evidence type="ECO:0000256" key="4">
    <source>
        <dbReference type="ARBA" id="ARBA00022722"/>
    </source>
</evidence>
<reference evidence="11 12" key="1">
    <citation type="submission" date="2020-08" db="EMBL/GenBank/DDBJ databases">
        <title>Plant Genome Project.</title>
        <authorList>
            <person name="Zhang R.-G."/>
        </authorList>
    </citation>
    <scope>NUCLEOTIDE SEQUENCE [LARGE SCALE GENOMIC DNA]</scope>
    <source>
        <tissue evidence="11">Rhizome</tissue>
    </source>
</reference>
<organism evidence="11 12">
    <name type="scientific">Zingiber officinale</name>
    <name type="common">Ginger</name>
    <name type="synonym">Amomum zingiber</name>
    <dbReference type="NCBI Taxonomy" id="94328"/>
    <lineage>
        <taxon>Eukaryota</taxon>
        <taxon>Viridiplantae</taxon>
        <taxon>Streptophyta</taxon>
        <taxon>Embryophyta</taxon>
        <taxon>Tracheophyta</taxon>
        <taxon>Spermatophyta</taxon>
        <taxon>Magnoliopsida</taxon>
        <taxon>Liliopsida</taxon>
        <taxon>Zingiberales</taxon>
        <taxon>Zingiberaceae</taxon>
        <taxon>Zingiber</taxon>
    </lineage>
</organism>
<dbReference type="InterPro" id="IPR043502">
    <property type="entry name" value="DNA/RNA_pol_sf"/>
</dbReference>
<dbReference type="GO" id="GO:0003964">
    <property type="term" value="F:RNA-directed DNA polymerase activity"/>
    <property type="evidence" value="ECO:0007669"/>
    <property type="project" value="UniProtKB-KW"/>
</dbReference>
<dbReference type="EMBL" id="JACMSC010000008">
    <property type="protein sequence ID" value="KAG6510395.1"/>
    <property type="molecule type" value="Genomic_DNA"/>
</dbReference>
<feature type="domain" description="dUTPase-like" evidence="9">
    <location>
        <begin position="346"/>
        <end position="418"/>
    </location>
</feature>
<protein>
    <recommendedName>
        <fullName evidence="13">Reverse transcriptase RNase H-like domain-containing protein</fullName>
    </recommendedName>
</protein>
<sequence>MSYINAQATNSYKEALQATESLEAPSLGFCRPSEYKGAISSSIATIKQANTQIQLLVTILEKIETLEERLKRVEATIQKSGTPSLPEEVIHNLTEKIKSLKITEKPKEQRGQLRVFTDPFTLFSEAKSKEKNQDTNTSQEEGTLLLIIFRDNRWQGDQAIFATMEVDLTQGSQLVYVIPDTMLTISDFHRNIQISILARGYKGWQNSEANILVTRGMVGRLSNTPNVGFAYEIQNVVDYLITHAVRALPGRRYNTRELLGQNWIINQSSINIPMQPVEVSTRNLLDGRISIQFDNYQAAVTASQPYYNQRDEEIPSDEEEVHHQIIAVLLEDPEEILMVKRISNSAILPKRKTEGSAGYDLAINREQFVPKKDKSLLTTGICIQIPKRTYARIAPRSSAAIRGLIIMGGVVDEDYRGEEQAHPECSGCAYCHDGTETAEPYEFYVAPTPGYIDDREYIERRAMTPGDDPMEIAISDTRRILRRSKDYRNELQQQLDNLPSSSSSSNHFCMVITNTDDDDYISYLQYLALQDSPFITLEEFTNPFAKAGGEEAEADETKHWDTDYPMHIIAARGAEEIEAEWVLLDICKKNGLILSPTKMKLGSPTIEFLGATIGESKIKLQAHIITKIADFSDQELQTTKGLRSWLGLLNYARSYIPNLGKIPGPLYAKTSPKGEKKMNSQDWALVKKVKAIIKTLPDLTIPPVKCYMLIETDGCMEGWGGICKWKLQKHDSKLDEKICAYASGKFSPPKSTIDAEIYAVMNSLNSFKIYYLDKEELLIRTDCQTIISFFNKSAQNKPSRVRWIAFTDFITGLGIPVHFQHIEGKDNLLADALSRLLCVITGPWIPTEKDLLILIQMEKTLKQLSCKPNTAASHHLAGLIIFWSNTKNWPNPVKTESSIQRSTRKEPIWKTLSRQQQETSSTVSESWSLSAGLKKMTLNSGAHKNKGSTSKMPFQL</sequence>
<dbReference type="Proteomes" id="UP000734854">
    <property type="component" value="Unassembled WGS sequence"/>
</dbReference>
<proteinExistence type="predicted"/>
<dbReference type="PANTHER" id="PTHR33064">
    <property type="entry name" value="POL PROTEIN"/>
    <property type="match status" value="1"/>
</dbReference>
<name>A0A8J5GMV4_ZINOF</name>
<keyword evidence="7" id="KW-0378">Hydrolase</keyword>
<evidence type="ECO:0000259" key="9">
    <source>
        <dbReference type="Pfam" id="PF00692"/>
    </source>
</evidence>
<dbReference type="SUPFAM" id="SSF51283">
    <property type="entry name" value="dUTPase-like"/>
    <property type="match status" value="1"/>
</dbReference>
<evidence type="ECO:0000256" key="2">
    <source>
        <dbReference type="ARBA" id="ARBA00022679"/>
    </source>
</evidence>
<evidence type="ECO:0000256" key="3">
    <source>
        <dbReference type="ARBA" id="ARBA00022695"/>
    </source>
</evidence>
<evidence type="ECO:0000256" key="8">
    <source>
        <dbReference type="ARBA" id="ARBA00022918"/>
    </source>
</evidence>
<dbReference type="InterPro" id="IPR029054">
    <property type="entry name" value="dUTPase-like"/>
</dbReference>
<keyword evidence="4" id="KW-0540">Nuclease</keyword>
<keyword evidence="8" id="KW-0695">RNA-directed DNA polymerase</keyword>
<dbReference type="InterPro" id="IPR043128">
    <property type="entry name" value="Rev_trsase/Diguanyl_cyclase"/>
</dbReference>
<dbReference type="InterPro" id="IPR036157">
    <property type="entry name" value="dUTPase-like_sf"/>
</dbReference>
<dbReference type="Gene3D" id="2.70.40.10">
    <property type="match status" value="1"/>
</dbReference>
<dbReference type="InterPro" id="IPR041373">
    <property type="entry name" value="RT_RNaseH"/>
</dbReference>
<accession>A0A8J5GMV4</accession>
<dbReference type="InterPro" id="IPR036397">
    <property type="entry name" value="RNaseH_sf"/>
</dbReference>
<dbReference type="CDD" id="cd07557">
    <property type="entry name" value="trimeric_dUTPase"/>
    <property type="match status" value="1"/>
</dbReference>
<keyword evidence="2" id="KW-0808">Transferase</keyword>
<dbReference type="InterPro" id="IPR033704">
    <property type="entry name" value="dUTPase_trimeric"/>
</dbReference>
<comment type="caution">
    <text evidence="11">The sequence shown here is derived from an EMBL/GenBank/DDBJ whole genome shotgun (WGS) entry which is preliminary data.</text>
</comment>
<keyword evidence="1" id="KW-0645">Protease</keyword>
<dbReference type="GO" id="GO:0006508">
    <property type="term" value="P:proteolysis"/>
    <property type="evidence" value="ECO:0007669"/>
    <property type="project" value="UniProtKB-KW"/>
</dbReference>
<gene>
    <name evidence="11" type="ORF">ZIOFF_028405</name>
</gene>
<dbReference type="PANTHER" id="PTHR33064:SF37">
    <property type="entry name" value="RIBONUCLEASE H"/>
    <property type="match status" value="1"/>
</dbReference>
<feature type="domain" description="Reverse transcriptase RNase H-like" evidence="10">
    <location>
        <begin position="708"/>
        <end position="806"/>
    </location>
</feature>
<evidence type="ECO:0000256" key="7">
    <source>
        <dbReference type="ARBA" id="ARBA00022801"/>
    </source>
</evidence>
<keyword evidence="12" id="KW-1185">Reference proteome</keyword>
<keyword evidence="6" id="KW-0255">Endonuclease</keyword>
<evidence type="ECO:0000259" key="10">
    <source>
        <dbReference type="Pfam" id="PF17917"/>
    </source>
</evidence>
<evidence type="ECO:0000313" key="11">
    <source>
        <dbReference type="EMBL" id="KAG6510395.1"/>
    </source>
</evidence>
<dbReference type="SUPFAM" id="SSF56672">
    <property type="entry name" value="DNA/RNA polymerases"/>
    <property type="match status" value="1"/>
</dbReference>
<dbReference type="Gene3D" id="3.30.70.270">
    <property type="match status" value="1"/>
</dbReference>
<evidence type="ECO:0000256" key="5">
    <source>
        <dbReference type="ARBA" id="ARBA00022750"/>
    </source>
</evidence>
<dbReference type="Pfam" id="PF17917">
    <property type="entry name" value="RT_RNaseH"/>
    <property type="match status" value="1"/>
</dbReference>
<keyword evidence="3" id="KW-0548">Nucleotidyltransferase</keyword>
<evidence type="ECO:0008006" key="13">
    <source>
        <dbReference type="Google" id="ProtNLM"/>
    </source>
</evidence>
<dbReference type="GO" id="GO:0004190">
    <property type="term" value="F:aspartic-type endopeptidase activity"/>
    <property type="evidence" value="ECO:0007669"/>
    <property type="project" value="UniProtKB-KW"/>
</dbReference>
<dbReference type="Gene3D" id="3.30.420.10">
    <property type="entry name" value="Ribonuclease H-like superfamily/Ribonuclease H"/>
    <property type="match status" value="1"/>
</dbReference>
<evidence type="ECO:0000313" key="12">
    <source>
        <dbReference type="Proteomes" id="UP000734854"/>
    </source>
</evidence>
<keyword evidence="5" id="KW-0064">Aspartyl protease</keyword>
<dbReference type="InterPro" id="IPR051320">
    <property type="entry name" value="Viral_Replic_Matur_Polypro"/>
</dbReference>
<dbReference type="GO" id="GO:0004519">
    <property type="term" value="F:endonuclease activity"/>
    <property type="evidence" value="ECO:0007669"/>
    <property type="project" value="UniProtKB-KW"/>
</dbReference>
<dbReference type="GO" id="GO:0003676">
    <property type="term" value="F:nucleic acid binding"/>
    <property type="evidence" value="ECO:0007669"/>
    <property type="project" value="InterPro"/>
</dbReference>
<evidence type="ECO:0000256" key="1">
    <source>
        <dbReference type="ARBA" id="ARBA00022670"/>
    </source>
</evidence>
<evidence type="ECO:0000256" key="6">
    <source>
        <dbReference type="ARBA" id="ARBA00022759"/>
    </source>
</evidence>
<dbReference type="Pfam" id="PF00692">
    <property type="entry name" value="dUTPase"/>
    <property type="match status" value="1"/>
</dbReference>